<evidence type="ECO:0000256" key="1">
    <source>
        <dbReference type="SAM" id="MobiDB-lite"/>
    </source>
</evidence>
<dbReference type="AlphaFoldDB" id="A0A7R8W774"/>
<organism evidence="2">
    <name type="scientific">Cyprideis torosa</name>
    <dbReference type="NCBI Taxonomy" id="163714"/>
    <lineage>
        <taxon>Eukaryota</taxon>
        <taxon>Metazoa</taxon>
        <taxon>Ecdysozoa</taxon>
        <taxon>Arthropoda</taxon>
        <taxon>Crustacea</taxon>
        <taxon>Oligostraca</taxon>
        <taxon>Ostracoda</taxon>
        <taxon>Podocopa</taxon>
        <taxon>Podocopida</taxon>
        <taxon>Cytherocopina</taxon>
        <taxon>Cytheroidea</taxon>
        <taxon>Cytherideidae</taxon>
        <taxon>Cyprideis</taxon>
    </lineage>
</organism>
<protein>
    <submittedName>
        <fullName evidence="2">Uncharacterized protein</fullName>
    </submittedName>
</protein>
<feature type="region of interest" description="Disordered" evidence="1">
    <location>
        <begin position="137"/>
        <end position="159"/>
    </location>
</feature>
<accession>A0A7R8W774</accession>
<reference evidence="2" key="1">
    <citation type="submission" date="2020-11" db="EMBL/GenBank/DDBJ databases">
        <authorList>
            <person name="Tran Van P."/>
        </authorList>
    </citation>
    <scope>NUCLEOTIDE SEQUENCE</scope>
</reference>
<proteinExistence type="predicted"/>
<feature type="compositionally biased region" description="Basic and acidic residues" evidence="1">
    <location>
        <begin position="137"/>
        <end position="147"/>
    </location>
</feature>
<gene>
    <name evidence="2" type="ORF">CTOB1V02_LOCUS3013</name>
</gene>
<feature type="compositionally biased region" description="Polar residues" evidence="1">
    <location>
        <begin position="148"/>
        <end position="159"/>
    </location>
</feature>
<evidence type="ECO:0000313" key="2">
    <source>
        <dbReference type="EMBL" id="CAD7225065.1"/>
    </source>
</evidence>
<name>A0A7R8W774_9CRUS</name>
<sequence length="250" mass="27943">MIKHNLEFSFTHENVRVQETVASDVADVFFQLSISGDGIESLLFLDGAWYPVDSEIVEHPPLGSRNHLILSRRSQLTRMWSMIVDTAGVDQQRKCVEELSCFVDLFFKTIEGQNDVLENLFREGHGPNSRRCGEFQESRFRSGHTDPQRQTSESGVRNFQRGSQRVAPGVQHIVQGNRDLVKLVLRNKLGGQGEPVGSRGAHWFAVVFGKSVPSLNQRLDACHPLVVVFGCGEQEASDPVLNADEQFVPA</sequence>
<dbReference type="EMBL" id="OB660492">
    <property type="protein sequence ID" value="CAD7225065.1"/>
    <property type="molecule type" value="Genomic_DNA"/>
</dbReference>